<feature type="chain" id="PRO_5014095285" evidence="1">
    <location>
        <begin position="27"/>
        <end position="118"/>
    </location>
</feature>
<name>I1IHA1_BRADI</name>
<evidence type="ECO:0000313" key="4">
    <source>
        <dbReference type="Proteomes" id="UP000008810"/>
    </source>
</evidence>
<reference evidence="2" key="2">
    <citation type="submission" date="2017-06" db="EMBL/GenBank/DDBJ databases">
        <title>WGS assembly of Brachypodium distachyon.</title>
        <authorList>
            <consortium name="The International Brachypodium Initiative"/>
            <person name="Lucas S."/>
            <person name="Harmon-Smith M."/>
            <person name="Lail K."/>
            <person name="Tice H."/>
            <person name="Grimwood J."/>
            <person name="Bruce D."/>
            <person name="Barry K."/>
            <person name="Shu S."/>
            <person name="Lindquist E."/>
            <person name="Wang M."/>
            <person name="Pitluck S."/>
            <person name="Vogel J.P."/>
            <person name="Garvin D.F."/>
            <person name="Mockler T.C."/>
            <person name="Schmutz J."/>
            <person name="Rokhsar D."/>
            <person name="Bevan M.W."/>
        </authorList>
    </citation>
    <scope>NUCLEOTIDE SEQUENCE</scope>
    <source>
        <strain evidence="2">Bd21</strain>
    </source>
</reference>
<feature type="signal peptide" evidence="1">
    <location>
        <begin position="1"/>
        <end position="26"/>
    </location>
</feature>
<dbReference type="InParanoid" id="I1IHA1"/>
<dbReference type="PANTHER" id="PTHR34998">
    <property type="entry name" value="OS04G0357400 PROTEIN-RELATED"/>
    <property type="match status" value="1"/>
</dbReference>
<dbReference type="EnsemblPlants" id="PNT62476">
    <property type="protein sequence ID" value="PNT62476"/>
    <property type="gene ID" value="BRADI_4g03990v3"/>
</dbReference>
<dbReference type="AlphaFoldDB" id="I1IHA1"/>
<sequence>MQGNRLQILVGLAALLLAAFATPASSAAVVGSYDSSGRAVISHAAARANTAAAVAGALMRRRVEDSVAPEPMMGSHLLLGKGVSESALDKNHQACTGPCPAAGGPYTRPCTYKERCPP</sequence>
<proteinExistence type="predicted"/>
<keyword evidence="1" id="KW-0732">Signal</keyword>
<dbReference type="Proteomes" id="UP000008810">
    <property type="component" value="Chromosome 4"/>
</dbReference>
<evidence type="ECO:0000256" key="1">
    <source>
        <dbReference type="SAM" id="SignalP"/>
    </source>
</evidence>
<reference evidence="3" key="3">
    <citation type="submission" date="2018-08" db="UniProtKB">
        <authorList>
            <consortium name="EnsemblPlants"/>
        </authorList>
    </citation>
    <scope>IDENTIFICATION</scope>
    <source>
        <strain evidence="3">cv. Bd21</strain>
    </source>
</reference>
<evidence type="ECO:0000313" key="3">
    <source>
        <dbReference type="EnsemblPlants" id="KQJ86209"/>
    </source>
</evidence>
<dbReference type="Gramene" id="KQJ86209">
    <property type="protein sequence ID" value="KQJ86209"/>
    <property type="gene ID" value="BRADI_4g03990v3"/>
</dbReference>
<dbReference type="PANTHER" id="PTHR34998:SF7">
    <property type="entry name" value="EXPRESSED PROTEIN"/>
    <property type="match status" value="1"/>
</dbReference>
<dbReference type="Gramene" id="PNT62476">
    <property type="protein sequence ID" value="PNT62476"/>
    <property type="gene ID" value="BRADI_4g03990v3"/>
</dbReference>
<keyword evidence="4" id="KW-1185">Reference proteome</keyword>
<dbReference type="EMBL" id="CM000883">
    <property type="protein sequence ID" value="PNT62476.1"/>
    <property type="molecule type" value="Genomic_DNA"/>
</dbReference>
<dbReference type="OMA" id="ISKWQRR"/>
<evidence type="ECO:0000313" key="2">
    <source>
        <dbReference type="EMBL" id="KQJ86209.1"/>
    </source>
</evidence>
<dbReference type="eggNOG" id="ENOG502R3U8">
    <property type="taxonomic scope" value="Eukaryota"/>
</dbReference>
<organism evidence="2">
    <name type="scientific">Brachypodium distachyon</name>
    <name type="common">Purple false brome</name>
    <name type="synonym">Trachynia distachya</name>
    <dbReference type="NCBI Taxonomy" id="15368"/>
    <lineage>
        <taxon>Eukaryota</taxon>
        <taxon>Viridiplantae</taxon>
        <taxon>Streptophyta</taxon>
        <taxon>Embryophyta</taxon>
        <taxon>Tracheophyta</taxon>
        <taxon>Spermatophyta</taxon>
        <taxon>Magnoliopsida</taxon>
        <taxon>Liliopsida</taxon>
        <taxon>Poales</taxon>
        <taxon>Poaceae</taxon>
        <taxon>BOP clade</taxon>
        <taxon>Pooideae</taxon>
        <taxon>Stipodae</taxon>
        <taxon>Brachypodieae</taxon>
        <taxon>Brachypodium</taxon>
    </lineage>
</organism>
<protein>
    <submittedName>
        <fullName evidence="2 3">Uncharacterized protein</fullName>
    </submittedName>
</protein>
<gene>
    <name evidence="2" type="ORF">BRADI_4g03990v3</name>
</gene>
<reference evidence="2 3" key="1">
    <citation type="journal article" date="2010" name="Nature">
        <title>Genome sequencing and analysis of the model grass Brachypodium distachyon.</title>
        <authorList>
            <consortium name="International Brachypodium Initiative"/>
        </authorList>
    </citation>
    <scope>NUCLEOTIDE SEQUENCE [LARGE SCALE GENOMIC DNA]</scope>
    <source>
        <strain evidence="2 3">Bd21</strain>
    </source>
</reference>
<accession>I1IHA1</accession>
<dbReference type="HOGENOM" id="CLU_134053_0_0_1"/>
<dbReference type="EMBL" id="CM000883">
    <property type="protein sequence ID" value="KQJ86209.1"/>
    <property type="molecule type" value="Genomic_DNA"/>
</dbReference>
<dbReference type="EnsemblPlants" id="KQJ86209">
    <property type="protein sequence ID" value="KQJ86209"/>
    <property type="gene ID" value="BRADI_4g03990v3"/>
</dbReference>